<dbReference type="GO" id="GO:0016758">
    <property type="term" value="F:hexosyltransferase activity"/>
    <property type="evidence" value="ECO:0007669"/>
    <property type="project" value="UniProtKB-UniRule"/>
</dbReference>
<gene>
    <name evidence="8" type="primary">glgE1</name>
    <name evidence="6" type="synonym">glgE</name>
    <name evidence="8" type="ORF">GCM10017576_18300</name>
</gene>
<evidence type="ECO:0000256" key="6">
    <source>
        <dbReference type="HAMAP-Rule" id="MF_02124"/>
    </source>
</evidence>
<comment type="function">
    <text evidence="6">Maltosyltransferase that uses maltose 1-phosphate (M1P) as the sugar donor to elongate linear or branched alpha-(1-&gt;4)-glucans. Is involved in a branched alpha-glucan biosynthetic pathway from trehalose, together with TreS, Mak and GlgB.</text>
</comment>
<evidence type="ECO:0000256" key="1">
    <source>
        <dbReference type="ARBA" id="ARBA00011738"/>
    </source>
</evidence>
<feature type="binding site" evidence="6">
    <location>
        <position position="314"/>
    </location>
    <ligand>
        <name>alpha-maltose 1-phosphate</name>
        <dbReference type="ChEBI" id="CHEBI:63576"/>
    </ligand>
</feature>
<evidence type="ECO:0000313" key="8">
    <source>
        <dbReference type="EMBL" id="GLJ61700.1"/>
    </source>
</evidence>
<dbReference type="Gene3D" id="2.60.40.10">
    <property type="entry name" value="Immunoglobulins"/>
    <property type="match status" value="1"/>
</dbReference>
<dbReference type="Gene3D" id="3.20.20.80">
    <property type="entry name" value="Glycosidases"/>
    <property type="match status" value="1"/>
</dbReference>
<keyword evidence="2 6" id="KW-0328">Glycosyltransferase</keyword>
<dbReference type="HAMAP" id="MF_02124">
    <property type="entry name" value="GlgE"/>
    <property type="match status" value="1"/>
</dbReference>
<keyword evidence="3 6" id="KW-0808">Transferase</keyword>
<dbReference type="PANTHER" id="PTHR47786">
    <property type="entry name" value="ALPHA-1,4-GLUCAN:MALTOSE-1-PHOSPHATE MALTOSYLTRANSFERASE"/>
    <property type="match status" value="1"/>
</dbReference>
<protein>
    <recommendedName>
        <fullName evidence="6">Alpha-1,4-glucan:maltose-1-phosphate maltosyltransferase</fullName>
        <shortName evidence="6">GMPMT</shortName>
        <ecNumber evidence="6">2.4.99.16</ecNumber>
    </recommendedName>
    <alternativeName>
        <fullName evidence="6">(1-&gt;4)-alpha-D-glucan:maltose-1-phosphate alpha-D-maltosyltransferase</fullName>
    </alternativeName>
</protein>
<sequence>MVGRIPVIDVHPLIEGGELPAKATRGEPLPVRATVFREGHDRLGAEVVLIDPDGARRPPVRMREIAKGTDRYEAWVTPDVEGAWTFEVHGWSDPLATWEHAASVKIAAGVDVDLMFLEGRLLLERIDAAALSAAEREVLQGALEAATDASRPAEARMAQLASEEVLALFRAHPLRDLLTVAGPYPLYADRPRALFGSWYEFFPRSEGAKVDRKTGKVVSGTFKTAAKRLPAVAAMGFDVLYLPPIHPIGEINRKGPNNTLTPGPDDVGSPWAIGSKDGGHDAIHPDLGTFADFDAFVKKANKLGLEVALDLALQAAPDHPWVKEHPEFFTTRADGSIAYAENPPKKYQDIYPINFDNDFDGIYAEVLRVVRLWMSHGVRIFRVDNPHTKTVQFWEKLLGEIRRTDPDVLFLSEAFTRPAMMHTLGAVGFHQSYTYFTWRTAKGEIEDYLREVATESDHLMRPNFFVNTPDILHGFLQYGGPAAFRLRAALAATGSPSWGVYAGYELFEHVAVKPGSEEYLDSEKYQIRIRDWEGAEREGRTLAPYLTRLNEIRRAHPALQQLRSLVIHWTDDDHVLCFSKSDRQGDTVIVVINLDPHGTRETMVHLDLAAAGLPEVFAVRDEITGSEWTWGRDAYVRLDPGHEVAHILAVRDPHAEPAPSPAADIPRGAS</sequence>
<name>A0A9W6H3V2_9MICO</name>
<feature type="binding site" evidence="6">
    <location>
        <position position="349"/>
    </location>
    <ligand>
        <name>alpha-maltose 1-phosphate</name>
        <dbReference type="ChEBI" id="CHEBI:63576"/>
    </ligand>
</feature>
<dbReference type="Gene3D" id="1.20.58.80">
    <property type="entry name" value="Phosphotransferase system, lactose/cellobiose-type IIA subunit"/>
    <property type="match status" value="1"/>
</dbReference>
<dbReference type="InterPro" id="IPR013783">
    <property type="entry name" value="Ig-like_fold"/>
</dbReference>
<dbReference type="InterPro" id="IPR017853">
    <property type="entry name" value="GH"/>
</dbReference>
<keyword evidence="9" id="KW-1185">Reference proteome</keyword>
<dbReference type="CDD" id="cd11344">
    <property type="entry name" value="AmyAc_GlgE_like"/>
    <property type="match status" value="1"/>
</dbReference>
<evidence type="ECO:0000313" key="9">
    <source>
        <dbReference type="Proteomes" id="UP001142462"/>
    </source>
</evidence>
<dbReference type="SUPFAM" id="SSF51445">
    <property type="entry name" value="(Trans)glycosidases"/>
    <property type="match status" value="1"/>
</dbReference>
<feature type="domain" description="Glycosyl hydrolase family 13 catalytic" evidence="7">
    <location>
        <begin position="196"/>
        <end position="530"/>
    </location>
</feature>
<dbReference type="EMBL" id="BSEJ01000008">
    <property type="protein sequence ID" value="GLJ61700.1"/>
    <property type="molecule type" value="Genomic_DNA"/>
</dbReference>
<comment type="caution">
    <text evidence="8">The sequence shown here is derived from an EMBL/GenBank/DDBJ whole genome shotgun (WGS) entry which is preliminary data.</text>
</comment>
<dbReference type="Pfam" id="PF11896">
    <property type="entry name" value="GlgE_dom_N_S"/>
    <property type="match status" value="1"/>
</dbReference>
<feature type="site" description="Transition state stabilizer" evidence="6">
    <location>
        <position position="470"/>
    </location>
</feature>
<dbReference type="PANTHER" id="PTHR47786:SF2">
    <property type="entry name" value="GLYCOSYL HYDROLASE FAMILY 13 CATALYTIC DOMAIN-CONTAINING PROTEIN"/>
    <property type="match status" value="1"/>
</dbReference>
<feature type="binding site" evidence="6">
    <location>
        <begin position="524"/>
        <end position="525"/>
    </location>
    <ligand>
        <name>alpha-maltose 1-phosphate</name>
        <dbReference type="ChEBI" id="CHEBI:63576"/>
    </ligand>
</feature>
<keyword evidence="4 6" id="KW-0119">Carbohydrate metabolism</keyword>
<comment type="catalytic activity">
    <reaction evidence="5 6">
        <text>alpha-maltose 1-phosphate + [(1-&gt;4)-alpha-D-glucosyl](n) = [(1-&gt;4)-alpha-D-glucosyl](n+2) + phosphate</text>
        <dbReference type="Rhea" id="RHEA:42692"/>
        <dbReference type="Rhea" id="RHEA-COMP:9584"/>
        <dbReference type="Rhea" id="RHEA-COMP:10183"/>
        <dbReference type="ChEBI" id="CHEBI:15444"/>
        <dbReference type="ChEBI" id="CHEBI:43474"/>
        <dbReference type="ChEBI" id="CHEBI:63576"/>
        <dbReference type="EC" id="2.4.99.16"/>
    </reaction>
</comment>
<evidence type="ECO:0000259" key="7">
    <source>
        <dbReference type="SMART" id="SM00642"/>
    </source>
</evidence>
<dbReference type="Pfam" id="PF21702">
    <property type="entry name" value="GLGE_C"/>
    <property type="match status" value="1"/>
</dbReference>
<reference evidence="8" key="1">
    <citation type="journal article" date="2014" name="Int. J. Syst. Evol. Microbiol.">
        <title>Complete genome sequence of Corynebacterium casei LMG S-19264T (=DSM 44701T), isolated from a smear-ripened cheese.</title>
        <authorList>
            <consortium name="US DOE Joint Genome Institute (JGI-PGF)"/>
            <person name="Walter F."/>
            <person name="Albersmeier A."/>
            <person name="Kalinowski J."/>
            <person name="Ruckert C."/>
        </authorList>
    </citation>
    <scope>NUCLEOTIDE SEQUENCE</scope>
    <source>
        <strain evidence="8">VKM Ac-1020</strain>
    </source>
</reference>
<feature type="active site" description="Nucleophile" evidence="6">
    <location>
        <position position="384"/>
    </location>
</feature>
<proteinExistence type="inferred from homology"/>
<evidence type="ECO:0000256" key="2">
    <source>
        <dbReference type="ARBA" id="ARBA00022676"/>
    </source>
</evidence>
<feature type="binding site" evidence="6">
    <location>
        <position position="254"/>
    </location>
    <ligand>
        <name>alpha-maltose 1-phosphate</name>
        <dbReference type="ChEBI" id="CHEBI:63576"/>
    </ligand>
</feature>
<dbReference type="InterPro" id="IPR026585">
    <property type="entry name" value="GlgE"/>
</dbReference>
<evidence type="ECO:0000256" key="3">
    <source>
        <dbReference type="ARBA" id="ARBA00022679"/>
    </source>
</evidence>
<dbReference type="GO" id="GO:0004553">
    <property type="term" value="F:hydrolase activity, hydrolyzing O-glycosyl compounds"/>
    <property type="evidence" value="ECO:0007669"/>
    <property type="project" value="InterPro"/>
</dbReference>
<evidence type="ECO:0000256" key="5">
    <source>
        <dbReference type="ARBA" id="ARBA00048735"/>
    </source>
</evidence>
<comment type="similarity">
    <text evidence="6">Belongs to the glycosyl hydrolase 13 family. GlgE subfamily.</text>
</comment>
<accession>A0A9W6H3V2</accession>
<evidence type="ECO:0000256" key="4">
    <source>
        <dbReference type="ARBA" id="ARBA00023277"/>
    </source>
</evidence>
<dbReference type="SMART" id="SM00642">
    <property type="entry name" value="Aamy"/>
    <property type="match status" value="1"/>
</dbReference>
<dbReference type="EC" id="2.4.99.16" evidence="6"/>
<dbReference type="InterPro" id="IPR013780">
    <property type="entry name" value="Glyco_hydro_b"/>
</dbReference>
<dbReference type="Gene3D" id="2.60.40.1180">
    <property type="entry name" value="Golgi alpha-mannosidase II"/>
    <property type="match status" value="1"/>
</dbReference>
<feature type="active site" description="Proton donor" evidence="6">
    <location>
        <position position="413"/>
    </location>
</feature>
<organism evidence="8 9">
    <name type="scientific">Microbacterium barkeri</name>
    <dbReference type="NCBI Taxonomy" id="33917"/>
    <lineage>
        <taxon>Bacteria</taxon>
        <taxon>Bacillati</taxon>
        <taxon>Actinomycetota</taxon>
        <taxon>Actinomycetes</taxon>
        <taxon>Micrococcales</taxon>
        <taxon>Microbacteriaceae</taxon>
        <taxon>Microbacterium</taxon>
    </lineage>
</organism>
<comment type="subunit">
    <text evidence="1 6">Homodimer.</text>
</comment>
<feature type="binding site" evidence="6">
    <location>
        <position position="385"/>
    </location>
    <ligand>
        <name>alpha-maltose 1-phosphate</name>
        <dbReference type="ChEBI" id="CHEBI:63576"/>
    </ligand>
</feature>
<dbReference type="RefSeq" id="WP_271173411.1">
    <property type="nucleotide sequence ID" value="NZ_BSEJ01000008.1"/>
</dbReference>
<dbReference type="InterPro" id="IPR021828">
    <property type="entry name" value="GlgE_dom_N/S"/>
</dbReference>
<dbReference type="Proteomes" id="UP001142462">
    <property type="component" value="Unassembled WGS sequence"/>
</dbReference>
<dbReference type="GO" id="GO:0030979">
    <property type="term" value="P:alpha-glucan biosynthetic process"/>
    <property type="evidence" value="ECO:0007669"/>
    <property type="project" value="UniProtKB-UniRule"/>
</dbReference>
<reference evidence="8" key="2">
    <citation type="submission" date="2023-01" db="EMBL/GenBank/DDBJ databases">
        <authorList>
            <person name="Sun Q."/>
            <person name="Evtushenko L."/>
        </authorList>
    </citation>
    <scope>NUCLEOTIDE SEQUENCE</scope>
    <source>
        <strain evidence="8">VKM Ac-1020</strain>
    </source>
</reference>
<dbReference type="InterPro" id="IPR049171">
    <property type="entry name" value="GLGE_C"/>
</dbReference>
<dbReference type="InterPro" id="IPR006047">
    <property type="entry name" value="GH13_cat_dom"/>
</dbReference>
<dbReference type="AlphaFoldDB" id="A0A9W6H3V2"/>